<protein>
    <recommendedName>
        <fullName evidence="5">SH3b domain-containing protein</fullName>
    </recommendedName>
</protein>
<dbReference type="Proteomes" id="UP000215027">
    <property type="component" value="Chromosome I"/>
</dbReference>
<feature type="region of interest" description="Disordered" evidence="1">
    <location>
        <begin position="33"/>
        <end position="93"/>
    </location>
</feature>
<feature type="compositionally biased region" description="Low complexity" evidence="1">
    <location>
        <begin position="69"/>
        <end position="93"/>
    </location>
</feature>
<keyword evidence="2" id="KW-1133">Transmembrane helix</keyword>
<keyword evidence="2" id="KW-0472">Membrane</keyword>
<keyword evidence="4" id="KW-1185">Reference proteome</keyword>
<reference evidence="3" key="1">
    <citation type="submission" date="2016-01" db="EMBL/GenBank/DDBJ databases">
        <authorList>
            <person name="Mcilroy J.S."/>
            <person name="Karst M S."/>
            <person name="Albertsen M."/>
        </authorList>
    </citation>
    <scope>NUCLEOTIDE SEQUENCE</scope>
    <source>
        <strain evidence="3">Cfx-K</strain>
    </source>
</reference>
<proteinExistence type="predicted"/>
<accession>A0A160T2A7</accession>
<gene>
    <name evidence="3" type="ORF">CFX0092_A0682</name>
</gene>
<dbReference type="EMBL" id="LN890655">
    <property type="protein sequence ID" value="CUS02560.2"/>
    <property type="molecule type" value="Genomic_DNA"/>
</dbReference>
<organism evidence="3 4">
    <name type="scientific">Candidatus Promineifilum breve</name>
    <dbReference type="NCBI Taxonomy" id="1806508"/>
    <lineage>
        <taxon>Bacteria</taxon>
        <taxon>Bacillati</taxon>
        <taxon>Chloroflexota</taxon>
        <taxon>Ardenticatenia</taxon>
        <taxon>Candidatus Promineifilales</taxon>
        <taxon>Candidatus Promineifilaceae</taxon>
        <taxon>Candidatus Promineifilum</taxon>
    </lineage>
</organism>
<feature type="transmembrane region" description="Helical" evidence="2">
    <location>
        <begin position="301"/>
        <end position="321"/>
    </location>
</feature>
<evidence type="ECO:0000313" key="4">
    <source>
        <dbReference type="Proteomes" id="UP000215027"/>
    </source>
</evidence>
<keyword evidence="2" id="KW-0812">Transmembrane</keyword>
<dbReference type="KEGG" id="pbf:CFX0092_A0682"/>
<evidence type="ECO:0000256" key="1">
    <source>
        <dbReference type="SAM" id="MobiDB-lite"/>
    </source>
</evidence>
<evidence type="ECO:0008006" key="5">
    <source>
        <dbReference type="Google" id="ProtNLM"/>
    </source>
</evidence>
<dbReference type="AlphaFoldDB" id="A0A160T2A7"/>
<feature type="compositionally biased region" description="Low complexity" evidence="1">
    <location>
        <begin position="250"/>
        <end position="277"/>
    </location>
</feature>
<name>A0A160T2A7_9CHLR</name>
<evidence type="ECO:0000256" key="2">
    <source>
        <dbReference type="SAM" id="Phobius"/>
    </source>
</evidence>
<sequence length="334" mass="32857">MKGNAMNKKLLMIVLIAIGVFVVGRAGMAKAQGGTIPTRTPTPGPEQPTQVIPTATDDGPDNPPPPPATETTAPPAATSTATLPPPAASTATTQPPAATLVTAGQAATTAATAECDDTPIIEANRRMAVYAGPGGDFEILASLATGETRVILGRAGYADWWQIQLSPDVIAWVDDEDVTVHGNVAGVSIVDPPAINGATPTRGPAWNPTPPPFVPCGPTATVTATATSTATPAILPTVATDQTGAGGEAAGAAATTAPPAATSAAGSATPAATDEAAMGSGVDSRGSEDSRAAGPTSAVNLVLPIVGLGLIGGGIILALMARNRGTKPPAAPKE</sequence>
<feature type="region of interest" description="Disordered" evidence="1">
    <location>
        <begin position="241"/>
        <end position="294"/>
    </location>
</feature>
<evidence type="ECO:0000313" key="3">
    <source>
        <dbReference type="EMBL" id="CUS02560.2"/>
    </source>
</evidence>